<evidence type="ECO:0000313" key="11">
    <source>
        <dbReference type="Proteomes" id="UP000318138"/>
    </source>
</evidence>
<dbReference type="UniPathway" id="UPA00051">
    <property type="reaction ID" value="UER00074"/>
</dbReference>
<dbReference type="RefSeq" id="WP_176010876.1">
    <property type="nucleotide sequence ID" value="NZ_CP041372.2"/>
</dbReference>
<feature type="site" description="Important for acyl-CoA specificity" evidence="8">
    <location>
        <position position="111"/>
    </location>
</feature>
<dbReference type="InterPro" id="IPR029062">
    <property type="entry name" value="Class_I_gatase-like"/>
</dbReference>
<dbReference type="InterPro" id="IPR033752">
    <property type="entry name" value="MetA_family"/>
</dbReference>
<dbReference type="NCBIfam" id="TIGR01001">
    <property type="entry name" value="metA"/>
    <property type="match status" value="1"/>
</dbReference>
<evidence type="ECO:0000256" key="4">
    <source>
        <dbReference type="ARBA" id="ARBA00022679"/>
    </source>
</evidence>
<comment type="pathway">
    <text evidence="8">Amino-acid biosynthesis; L-methionine biosynthesis via de novo pathway; O-acetyl-L-homoserine from L-homoserine: step 1/1.</text>
</comment>
<dbReference type="GO" id="GO:0005737">
    <property type="term" value="C:cytoplasm"/>
    <property type="evidence" value="ECO:0007669"/>
    <property type="project" value="UniProtKB-SubCell"/>
</dbReference>
<sequence>MPIRVPTNLPAIEILEKENIFIMDDIRAVTQDIRPLNIVILNLMPEKQKTEAHLLRLLGNTPLQLNITFLTTATYKPKNESSSHMNEFYTDFESIRDRKFDGMIITGAPIEHLEFEEVAYWDEITTIMDWAETNVTSTLYICWGAQAALYHHYGIQKIPLEQKCSGIFRHRVFNGNNNIELLRGFDDEFIAPHSRYTNIAIGSLEDQDNLQLLASSKEAGPFLLMSKDGKHVMATGHLEYDTQTLKEEYERDLDRGLSVNIPAHYFPNNDPNEPPMNRWRSHAHLLFSNWLNYYVYQETPYEWK</sequence>
<dbReference type="EC" id="2.3.1.31" evidence="8"/>
<dbReference type="GO" id="GO:0004414">
    <property type="term" value="F:homoserine O-acetyltransferase activity"/>
    <property type="evidence" value="ECO:0007669"/>
    <property type="project" value="UniProtKB-EC"/>
</dbReference>
<evidence type="ECO:0000256" key="1">
    <source>
        <dbReference type="ARBA" id="ARBA00004496"/>
    </source>
</evidence>
<keyword evidence="4 8" id="KW-0808">Transferase</keyword>
<comment type="similarity">
    <text evidence="8">Belongs to the MetA family.</text>
</comment>
<dbReference type="PANTHER" id="PTHR20919:SF0">
    <property type="entry name" value="HOMOSERINE O-SUCCINYLTRANSFERASE"/>
    <property type="match status" value="1"/>
</dbReference>
<dbReference type="SUPFAM" id="SSF52317">
    <property type="entry name" value="Class I glutamine amidotransferase-like"/>
    <property type="match status" value="1"/>
</dbReference>
<feature type="binding site" evidence="8">
    <location>
        <position position="163"/>
    </location>
    <ligand>
        <name>substrate</name>
    </ligand>
</feature>
<dbReference type="EMBL" id="CP041372">
    <property type="protein sequence ID" value="QKS72909.1"/>
    <property type="molecule type" value="Genomic_DNA"/>
</dbReference>
<dbReference type="KEGG" id="psua:FLK61_40635"/>
<evidence type="ECO:0000256" key="2">
    <source>
        <dbReference type="ARBA" id="ARBA00022490"/>
    </source>
</evidence>
<evidence type="ECO:0000256" key="7">
    <source>
        <dbReference type="ARBA" id="ARBA00049043"/>
    </source>
</evidence>
<evidence type="ECO:0000256" key="8">
    <source>
        <dbReference type="HAMAP-Rule" id="MF_00295"/>
    </source>
</evidence>
<dbReference type="Proteomes" id="UP000318138">
    <property type="component" value="Chromosome"/>
</dbReference>
<evidence type="ECO:0000256" key="9">
    <source>
        <dbReference type="PIRSR" id="PIRSR000450-1"/>
    </source>
</evidence>
<feature type="site" description="Important for substrate specificity" evidence="8">
    <location>
        <position position="194"/>
    </location>
</feature>
<protein>
    <recommendedName>
        <fullName evidence="8">Homoserine O-acetyltransferase</fullName>
        <shortName evidence="8">HAT</shortName>
        <ecNumber evidence="8">2.3.1.31</ecNumber>
    </recommendedName>
    <alternativeName>
        <fullName evidence="8">Homoserine transacetylase</fullName>
        <shortName evidence="8">HTA</shortName>
    </alternativeName>
</protein>
<evidence type="ECO:0000256" key="3">
    <source>
        <dbReference type="ARBA" id="ARBA00022605"/>
    </source>
</evidence>
<dbReference type="AlphaFoldDB" id="A0A859FIK4"/>
<dbReference type="Gene3D" id="3.40.50.880">
    <property type="match status" value="1"/>
</dbReference>
<dbReference type="PANTHER" id="PTHR20919">
    <property type="entry name" value="HOMOSERINE O-SUCCINYLTRANSFERASE"/>
    <property type="match status" value="1"/>
</dbReference>
<feature type="binding site" evidence="8">
    <location>
        <position position="251"/>
    </location>
    <ligand>
        <name>substrate</name>
    </ligand>
</feature>
<comment type="catalytic activity">
    <reaction evidence="7 8">
        <text>L-homoserine + acetyl-CoA = O-acetyl-L-homoserine + CoA</text>
        <dbReference type="Rhea" id="RHEA:13701"/>
        <dbReference type="ChEBI" id="CHEBI:57287"/>
        <dbReference type="ChEBI" id="CHEBI:57288"/>
        <dbReference type="ChEBI" id="CHEBI:57476"/>
        <dbReference type="ChEBI" id="CHEBI:57716"/>
        <dbReference type="EC" id="2.3.1.31"/>
    </reaction>
</comment>
<comment type="function">
    <text evidence="8">Transfers an acetyl group from acetyl-CoA to L-homoserine, forming acetyl-L-homoserine.</text>
</comment>
<keyword evidence="3 8" id="KW-0028">Amino-acid biosynthesis</keyword>
<dbReference type="GO" id="GO:0008899">
    <property type="term" value="F:homoserine O-succinyltransferase activity"/>
    <property type="evidence" value="ECO:0007669"/>
    <property type="project" value="UniProtKB-UniRule"/>
</dbReference>
<dbReference type="GO" id="GO:0019281">
    <property type="term" value="P:L-methionine biosynthetic process from homoserine via O-succinyl-L-homoserine and cystathionine"/>
    <property type="evidence" value="ECO:0007669"/>
    <property type="project" value="InterPro"/>
</dbReference>
<evidence type="ECO:0000313" key="10">
    <source>
        <dbReference type="EMBL" id="QKS72909.1"/>
    </source>
</evidence>
<name>A0A859FIK4_9BACI</name>
<proteinExistence type="inferred from homology"/>
<dbReference type="CDD" id="cd03131">
    <property type="entry name" value="GATase1_HTS"/>
    <property type="match status" value="1"/>
</dbReference>
<accession>A0A859FIK4</accession>
<gene>
    <name evidence="10" type="primary">metA</name>
    <name evidence="8" type="synonym">metAA</name>
    <name evidence="10" type="ORF">FLK61_40635</name>
</gene>
<keyword evidence="11" id="KW-1185">Reference proteome</keyword>
<comment type="subcellular location">
    <subcellularLocation>
        <location evidence="1 8">Cytoplasm</location>
    </subcellularLocation>
</comment>
<organism evidence="10 11">
    <name type="scientific">Paenalkalicoccus suaedae</name>
    <dbReference type="NCBI Taxonomy" id="2592382"/>
    <lineage>
        <taxon>Bacteria</taxon>
        <taxon>Bacillati</taxon>
        <taxon>Bacillota</taxon>
        <taxon>Bacilli</taxon>
        <taxon>Bacillales</taxon>
        <taxon>Bacillaceae</taxon>
        <taxon>Paenalkalicoccus</taxon>
    </lineage>
</organism>
<dbReference type="InterPro" id="IPR005697">
    <property type="entry name" value="HST_MetA"/>
</dbReference>
<dbReference type="FunFam" id="3.40.50.880:FF:000004">
    <property type="entry name" value="Homoserine O-succinyltransferase"/>
    <property type="match status" value="1"/>
</dbReference>
<dbReference type="Pfam" id="PF04204">
    <property type="entry name" value="HTS"/>
    <property type="match status" value="1"/>
</dbReference>
<feature type="active site" evidence="8">
    <location>
        <position position="239"/>
    </location>
</feature>
<keyword evidence="2 8" id="KW-0963">Cytoplasm</keyword>
<comment type="caution">
    <text evidence="8">Lacks conserved residue(s) required for the propagation of feature annotation.</text>
</comment>
<evidence type="ECO:0000256" key="6">
    <source>
        <dbReference type="ARBA" id="ARBA00023315"/>
    </source>
</evidence>
<feature type="binding site" evidence="8">
    <location>
        <position position="194"/>
    </location>
    <ligand>
        <name>substrate</name>
    </ligand>
</feature>
<keyword evidence="5 8" id="KW-0486">Methionine biosynthesis</keyword>
<dbReference type="HAMAP" id="MF_00295">
    <property type="entry name" value="MetA_acyltransf"/>
    <property type="match status" value="1"/>
</dbReference>
<evidence type="ECO:0000256" key="5">
    <source>
        <dbReference type="ARBA" id="ARBA00023167"/>
    </source>
</evidence>
<feature type="active site" description="Proton acceptor" evidence="8">
    <location>
        <position position="237"/>
    </location>
</feature>
<feature type="active site" description="Acyl-thioester intermediate" evidence="8 9">
    <location>
        <position position="142"/>
    </location>
</feature>
<dbReference type="PIRSF" id="PIRSF000450">
    <property type="entry name" value="H_ser_succinyltr"/>
    <property type="match status" value="1"/>
</dbReference>
<reference evidence="11" key="1">
    <citation type="submission" date="2019-07" db="EMBL/GenBank/DDBJ databases">
        <title>Bacillus alkalisoli sp. nov. isolated from saline soil.</title>
        <authorList>
            <person name="Sun J.-Q."/>
            <person name="Xu L."/>
        </authorList>
    </citation>
    <scope>NUCLEOTIDE SEQUENCE [LARGE SCALE GENOMIC DNA]</scope>
    <source>
        <strain evidence="11">M4U3P1</strain>
    </source>
</reference>
<keyword evidence="6 8" id="KW-0012">Acyltransferase</keyword>